<feature type="region of interest" description="Disordered" evidence="1">
    <location>
        <begin position="31"/>
        <end position="50"/>
    </location>
</feature>
<evidence type="ECO:0000313" key="3">
    <source>
        <dbReference type="Proteomes" id="UP000041314"/>
    </source>
</evidence>
<reference evidence="2 3" key="1">
    <citation type="submission" date="2015-03" db="EMBL/GenBank/DDBJ databases">
        <authorList>
            <consortium name="Pathogen Informatics"/>
        </authorList>
    </citation>
    <scope>NUCLEOTIDE SEQUENCE [LARGE SCALE GENOMIC DNA]</scope>
    <source>
        <strain evidence="2 3">A1104</strain>
    </source>
</reference>
<proteinExistence type="predicted"/>
<sequence length="50" mass="5170">MDNPTNNVGVKTPPGAPDPLLASTARILHTKIPPISENSGGESKNNCTTL</sequence>
<accession>A0A655EE64</accession>
<protein>
    <submittedName>
        <fullName evidence="2">Uncharacterized protein</fullName>
    </submittedName>
</protein>
<feature type="region of interest" description="Disordered" evidence="1">
    <location>
        <begin position="1"/>
        <end position="21"/>
    </location>
</feature>
<evidence type="ECO:0000313" key="2">
    <source>
        <dbReference type="EMBL" id="CNV14731.1"/>
    </source>
</evidence>
<feature type="compositionally biased region" description="Polar residues" evidence="1">
    <location>
        <begin position="36"/>
        <end position="50"/>
    </location>
</feature>
<dbReference type="AlphaFoldDB" id="A0A655EE64"/>
<gene>
    <name evidence="2" type="ORF">ERS008198_04481</name>
</gene>
<evidence type="ECO:0000256" key="1">
    <source>
        <dbReference type="SAM" id="MobiDB-lite"/>
    </source>
</evidence>
<dbReference type="EMBL" id="CQPA01000061">
    <property type="protein sequence ID" value="CNV14731.1"/>
    <property type="molecule type" value="Genomic_DNA"/>
</dbReference>
<organism evidence="2 3">
    <name type="scientific">Salmonella enterica subsp. enterica serovar Bovismorbificans</name>
    <dbReference type="NCBI Taxonomy" id="58097"/>
    <lineage>
        <taxon>Bacteria</taxon>
        <taxon>Pseudomonadati</taxon>
        <taxon>Pseudomonadota</taxon>
        <taxon>Gammaproteobacteria</taxon>
        <taxon>Enterobacterales</taxon>
        <taxon>Enterobacteriaceae</taxon>
        <taxon>Salmonella</taxon>
    </lineage>
</organism>
<name>A0A655EE64_SALET</name>
<dbReference type="Proteomes" id="UP000041314">
    <property type="component" value="Unassembled WGS sequence"/>
</dbReference>